<keyword evidence="6" id="KW-0493">Microtubule</keyword>
<dbReference type="CDD" id="cd01369">
    <property type="entry name" value="KISc_KHC_KIF5"/>
    <property type="match status" value="1"/>
</dbReference>
<feature type="compositionally biased region" description="Basic and acidic residues" evidence="7">
    <location>
        <begin position="566"/>
        <end position="577"/>
    </location>
</feature>
<dbReference type="InterPro" id="IPR036961">
    <property type="entry name" value="Kinesin_motor_dom_sf"/>
</dbReference>
<dbReference type="RefSeq" id="XP_457431.2">
    <property type="nucleotide sequence ID" value="XM_457431.1"/>
</dbReference>
<dbReference type="PANTHER" id="PTHR47968:SF75">
    <property type="entry name" value="CENTROMERE-ASSOCIATED PROTEIN E"/>
    <property type="match status" value="1"/>
</dbReference>
<reference evidence="9 10" key="1">
    <citation type="journal article" date="2004" name="Nature">
        <title>Genome evolution in yeasts.</title>
        <authorList>
            <consortium name="Genolevures"/>
            <person name="Dujon B."/>
            <person name="Sherman D."/>
            <person name="Fischer G."/>
            <person name="Durrens P."/>
            <person name="Casaregola S."/>
            <person name="Lafontaine I."/>
            <person name="de Montigny J."/>
            <person name="Marck C."/>
            <person name="Neuveglise C."/>
            <person name="Talla E."/>
            <person name="Goffard N."/>
            <person name="Frangeul L."/>
            <person name="Aigle M."/>
            <person name="Anthouard V."/>
            <person name="Babour A."/>
            <person name="Barbe V."/>
            <person name="Barnay S."/>
            <person name="Blanchin S."/>
            <person name="Beckerich J.M."/>
            <person name="Beyne E."/>
            <person name="Bleykasten C."/>
            <person name="Boisrame A."/>
            <person name="Boyer J."/>
            <person name="Cattolico L."/>
            <person name="Confanioleri F."/>
            <person name="de Daruvar A."/>
            <person name="Despons L."/>
            <person name="Fabre E."/>
            <person name="Fairhead C."/>
            <person name="Ferry-Dumazet H."/>
            <person name="Groppi A."/>
            <person name="Hantraye F."/>
            <person name="Hennequin C."/>
            <person name="Jauniaux N."/>
            <person name="Joyet P."/>
            <person name="Kachouri R."/>
            <person name="Kerrest A."/>
            <person name="Koszul R."/>
            <person name="Lemaire M."/>
            <person name="Lesur I."/>
            <person name="Ma L."/>
            <person name="Muller H."/>
            <person name="Nicaud J.M."/>
            <person name="Nikolski M."/>
            <person name="Oztas S."/>
            <person name="Ozier-Kalogeropoulos O."/>
            <person name="Pellenz S."/>
            <person name="Potier S."/>
            <person name="Richard G.F."/>
            <person name="Straub M.L."/>
            <person name="Suleau A."/>
            <person name="Swennene D."/>
            <person name="Tekaia F."/>
            <person name="Wesolowski-Louvel M."/>
            <person name="Westhof E."/>
            <person name="Wirth B."/>
            <person name="Zeniou-Meyer M."/>
            <person name="Zivanovic I."/>
            <person name="Bolotin-Fukuhara M."/>
            <person name="Thierry A."/>
            <person name="Bouchier C."/>
            <person name="Caudron B."/>
            <person name="Scarpelli C."/>
            <person name="Gaillardin C."/>
            <person name="Weissenbach J."/>
            <person name="Wincker P."/>
            <person name="Souciet J.L."/>
        </authorList>
    </citation>
    <scope>NUCLEOTIDE SEQUENCE [LARGE SCALE GENOMIC DNA]</scope>
    <source>
        <strain evidence="10">ATCC 36239 / CBS 767 / BCRC 21394 / JCM 1990 / NBRC 0083 / IGC 2968</strain>
    </source>
</reference>
<feature type="region of interest" description="Disordered" evidence="7">
    <location>
        <begin position="566"/>
        <end position="629"/>
    </location>
</feature>
<dbReference type="GO" id="GO:0007018">
    <property type="term" value="P:microtubule-based movement"/>
    <property type="evidence" value="ECO:0007669"/>
    <property type="project" value="InterPro"/>
</dbReference>
<dbReference type="GO" id="GO:0008017">
    <property type="term" value="F:microtubule binding"/>
    <property type="evidence" value="ECO:0007669"/>
    <property type="project" value="InterPro"/>
</dbReference>
<dbReference type="InParanoid" id="Q6BWI8"/>
<keyword evidence="1 5" id="KW-0547">Nucleotide-binding</keyword>
<gene>
    <name evidence="9" type="ordered locus">DEHA2B10978g</name>
</gene>
<evidence type="ECO:0000313" key="9">
    <source>
        <dbReference type="EMBL" id="CAG85435.2"/>
    </source>
</evidence>
<comment type="similarity">
    <text evidence="5 6">Belongs to the TRAFAC class myosin-kinesin ATPase superfamily. Kinesin family.</text>
</comment>
<dbReference type="eggNOG" id="KOG0240">
    <property type="taxonomic scope" value="Eukaryota"/>
</dbReference>
<dbReference type="GO" id="GO:0005524">
    <property type="term" value="F:ATP binding"/>
    <property type="evidence" value="ECO:0007669"/>
    <property type="project" value="UniProtKB-UniRule"/>
</dbReference>
<dbReference type="Proteomes" id="UP000000599">
    <property type="component" value="Chromosome B"/>
</dbReference>
<feature type="compositionally biased region" description="Polar residues" evidence="7">
    <location>
        <begin position="15"/>
        <end position="25"/>
    </location>
</feature>
<dbReference type="Pfam" id="PF00225">
    <property type="entry name" value="Kinesin"/>
    <property type="match status" value="1"/>
</dbReference>
<dbReference type="EMBL" id="CR382134">
    <property type="protein sequence ID" value="CAG85435.2"/>
    <property type="molecule type" value="Genomic_DNA"/>
</dbReference>
<evidence type="ECO:0000256" key="1">
    <source>
        <dbReference type="ARBA" id="ARBA00022741"/>
    </source>
</evidence>
<dbReference type="KEGG" id="dha:DEHA2B10978g"/>
<evidence type="ECO:0000256" key="4">
    <source>
        <dbReference type="ARBA" id="ARBA00023175"/>
    </source>
</evidence>
<dbReference type="AlphaFoldDB" id="Q6BWI8"/>
<proteinExistence type="inferred from homology"/>
<dbReference type="PANTHER" id="PTHR47968">
    <property type="entry name" value="CENTROMERE PROTEIN E"/>
    <property type="match status" value="1"/>
</dbReference>
<keyword evidence="4 5" id="KW-0505">Motor protein</keyword>
<evidence type="ECO:0000313" key="10">
    <source>
        <dbReference type="Proteomes" id="UP000000599"/>
    </source>
</evidence>
<dbReference type="OMA" id="ETLGFRN"/>
<dbReference type="VEuPathDB" id="FungiDB:DEHA2B10978g"/>
<dbReference type="GeneID" id="2913363"/>
<dbReference type="InterPro" id="IPR027640">
    <property type="entry name" value="Kinesin-like_fam"/>
</dbReference>
<feature type="domain" description="Kinesin motor" evidence="8">
    <location>
        <begin position="39"/>
        <end position="364"/>
    </location>
</feature>
<evidence type="ECO:0000256" key="2">
    <source>
        <dbReference type="ARBA" id="ARBA00022840"/>
    </source>
</evidence>
<evidence type="ECO:0000256" key="6">
    <source>
        <dbReference type="RuleBase" id="RU000394"/>
    </source>
</evidence>
<dbReference type="OrthoDB" id="3176171at2759"/>
<dbReference type="Gene3D" id="3.40.850.10">
    <property type="entry name" value="Kinesin motor domain"/>
    <property type="match status" value="1"/>
</dbReference>
<evidence type="ECO:0000256" key="5">
    <source>
        <dbReference type="PROSITE-ProRule" id="PRU00283"/>
    </source>
</evidence>
<feature type="binding site" evidence="5">
    <location>
        <begin position="119"/>
        <end position="126"/>
    </location>
    <ligand>
        <name>ATP</name>
        <dbReference type="ChEBI" id="CHEBI:30616"/>
    </ligand>
</feature>
<dbReference type="FunFam" id="3.40.850.10:FF:000194">
    <property type="entry name" value="AaceriADR145Cp"/>
    <property type="match status" value="1"/>
</dbReference>
<dbReference type="HOGENOM" id="CLU_001485_2_1_1"/>
<keyword evidence="2 5" id="KW-0067">ATP-binding</keyword>
<dbReference type="PROSITE" id="PS50067">
    <property type="entry name" value="KINESIN_MOTOR_2"/>
    <property type="match status" value="1"/>
</dbReference>
<evidence type="ECO:0000256" key="3">
    <source>
        <dbReference type="ARBA" id="ARBA00023054"/>
    </source>
</evidence>
<keyword evidence="3" id="KW-0175">Coiled coil</keyword>
<dbReference type="GO" id="GO:0003777">
    <property type="term" value="F:microtubule motor activity"/>
    <property type="evidence" value="ECO:0007669"/>
    <property type="project" value="InterPro"/>
</dbReference>
<dbReference type="InterPro" id="IPR027417">
    <property type="entry name" value="P-loop_NTPase"/>
</dbReference>
<sequence>MSNFSSPCGPHDAPNNRSGPDQGSPLNYRKTRDDVGNSNIKVICRFRPPNEYEKTKGKQISKLVNDSTVLIGSRENATTYTFDRVFDVNSKQQDIYQYSISQAVEDFLNGYNGTIFAYGQTGSGKSYTMMGPFINDEEQQGIIPRICNEIFEKINNSSSDMEYTVGVSYMEIYMEQIRDLLDPRSDTNSKFVIQEDKAHGVHVKGISQAFVSSSKELYAVLDQGSKARSNSITNMNIESSRSHAILQINLSQKQLFDDTIKRSHLFLVDLAGSEKVDKTGAMGQTLEEAKKINSSLSALGNVINSLTDGKSSHIPYRDSKLTRILQESLGGNSRTSLIINCSPSSINELETLSTLRFGSRAKKIKNNAYINTELSSISLQLKVQSLEETNKQNQAYIKKLESELSQRKGISYSTPFKSYNTLFEEDTSASEYSSKIPIAKPNSPNRSNKSHQLIDELKLRDAKITELENIVLSMKMQNLKLSHQEELKLFKLEDTLHKLNDKLSDVEIINVNLRKHLLISEKIIESRDIKIDKLKASLMEQQSQVSRDGVNFENKLSSIKERLDAYAKQKSNEETKKPATAVGEDGNRMAYQSYNSTGRNDDDDDKADVLSESTNGKVPGFSIQRNVPTSPISPKMGLNLNIVKPLRGGRSYFDEDGCF</sequence>
<dbReference type="SMART" id="SM00129">
    <property type="entry name" value="KISc"/>
    <property type="match status" value="1"/>
</dbReference>
<organism evidence="9 10">
    <name type="scientific">Debaryomyces hansenii (strain ATCC 36239 / CBS 767 / BCRC 21394 / JCM 1990 / NBRC 0083 / IGC 2968)</name>
    <name type="common">Yeast</name>
    <name type="synonym">Torulaspora hansenii</name>
    <dbReference type="NCBI Taxonomy" id="284592"/>
    <lineage>
        <taxon>Eukaryota</taxon>
        <taxon>Fungi</taxon>
        <taxon>Dikarya</taxon>
        <taxon>Ascomycota</taxon>
        <taxon>Saccharomycotina</taxon>
        <taxon>Pichiomycetes</taxon>
        <taxon>Debaryomycetaceae</taxon>
        <taxon>Debaryomyces</taxon>
    </lineage>
</organism>
<dbReference type="GO" id="GO:0005874">
    <property type="term" value="C:microtubule"/>
    <property type="evidence" value="ECO:0007669"/>
    <property type="project" value="UniProtKB-KW"/>
</dbReference>
<name>Q6BWI8_DEBHA</name>
<dbReference type="InterPro" id="IPR001752">
    <property type="entry name" value="Kinesin_motor_dom"/>
</dbReference>
<evidence type="ECO:0000259" key="8">
    <source>
        <dbReference type="PROSITE" id="PS50067"/>
    </source>
</evidence>
<dbReference type="PRINTS" id="PR00380">
    <property type="entry name" value="KINESINHEAVY"/>
</dbReference>
<accession>Q6BWI8</accession>
<dbReference type="STRING" id="284592.Q6BWI8"/>
<feature type="region of interest" description="Disordered" evidence="7">
    <location>
        <begin position="1"/>
        <end position="33"/>
    </location>
</feature>
<dbReference type="InterPro" id="IPR019821">
    <property type="entry name" value="Kinesin_motor_CS"/>
</dbReference>
<evidence type="ECO:0000256" key="7">
    <source>
        <dbReference type="SAM" id="MobiDB-lite"/>
    </source>
</evidence>
<keyword evidence="10" id="KW-1185">Reference proteome</keyword>
<dbReference type="PROSITE" id="PS00411">
    <property type="entry name" value="KINESIN_MOTOR_1"/>
    <property type="match status" value="1"/>
</dbReference>
<dbReference type="SUPFAM" id="SSF52540">
    <property type="entry name" value="P-loop containing nucleoside triphosphate hydrolases"/>
    <property type="match status" value="1"/>
</dbReference>
<protein>
    <recommendedName>
        <fullName evidence="6">Kinesin-like protein</fullName>
    </recommendedName>
</protein>